<gene>
    <name evidence="4" type="ORF">CKAN_00467700</name>
</gene>
<reference evidence="4 5" key="1">
    <citation type="journal article" date="2019" name="Nat. Plants">
        <title>Stout camphor tree genome fills gaps in understanding of flowering plant genome evolution.</title>
        <authorList>
            <person name="Chaw S.M."/>
            <person name="Liu Y.C."/>
            <person name="Wu Y.W."/>
            <person name="Wang H.Y."/>
            <person name="Lin C.I."/>
            <person name="Wu C.S."/>
            <person name="Ke H.M."/>
            <person name="Chang L.Y."/>
            <person name="Hsu C.Y."/>
            <person name="Yang H.T."/>
            <person name="Sudianto E."/>
            <person name="Hsu M.H."/>
            <person name="Wu K.P."/>
            <person name="Wang L.N."/>
            <person name="Leebens-Mack J.H."/>
            <person name="Tsai I.J."/>
        </authorList>
    </citation>
    <scope>NUCLEOTIDE SEQUENCE [LARGE SCALE GENOMIC DNA]</scope>
    <source>
        <strain evidence="5">cv. Chaw 1501</strain>
        <tissue evidence="4">Young leaves</tissue>
    </source>
</reference>
<keyword evidence="5" id="KW-1185">Reference proteome</keyword>
<dbReference type="AlphaFoldDB" id="A0A3S3NW02"/>
<dbReference type="GO" id="GO:0042147">
    <property type="term" value="P:retrograde transport, endosome to Golgi"/>
    <property type="evidence" value="ECO:0007669"/>
    <property type="project" value="TreeGrafter"/>
</dbReference>
<dbReference type="GO" id="GO:0034314">
    <property type="term" value="P:Arp2/3 complex-mediated actin nucleation"/>
    <property type="evidence" value="ECO:0007669"/>
    <property type="project" value="InterPro"/>
</dbReference>
<protein>
    <submittedName>
        <fullName evidence="4">WASH complex subunit 1 isoform X1</fullName>
    </submittedName>
</protein>
<dbReference type="GO" id="GO:0043014">
    <property type="term" value="F:alpha-tubulin binding"/>
    <property type="evidence" value="ECO:0007669"/>
    <property type="project" value="InterPro"/>
</dbReference>
<dbReference type="InterPro" id="IPR021854">
    <property type="entry name" value="WASH1_WAHD"/>
</dbReference>
<comment type="caution">
    <text evidence="4">The sequence shown here is derived from an EMBL/GenBank/DDBJ whole genome shotgun (WGS) entry which is preliminary data.</text>
</comment>
<feature type="domain" description="WASH1 WAHD" evidence="3">
    <location>
        <begin position="21"/>
        <end position="99"/>
    </location>
</feature>
<proteinExistence type="inferred from homology"/>
<dbReference type="InterPro" id="IPR028290">
    <property type="entry name" value="WASH1"/>
</dbReference>
<dbReference type="PANTHER" id="PTHR23331">
    <property type="entry name" value="CXYORF1"/>
    <property type="match status" value="1"/>
</dbReference>
<dbReference type="Proteomes" id="UP000283530">
    <property type="component" value="Unassembled WGS sequence"/>
</dbReference>
<keyword evidence="2" id="KW-0009">Actin-binding</keyword>
<evidence type="ECO:0000313" key="4">
    <source>
        <dbReference type="EMBL" id="RWR76244.1"/>
    </source>
</evidence>
<dbReference type="GO" id="GO:0005829">
    <property type="term" value="C:cytosol"/>
    <property type="evidence" value="ECO:0007669"/>
    <property type="project" value="GOC"/>
</dbReference>
<organism evidence="4 5">
    <name type="scientific">Cinnamomum micranthum f. kanehirae</name>
    <dbReference type="NCBI Taxonomy" id="337451"/>
    <lineage>
        <taxon>Eukaryota</taxon>
        <taxon>Viridiplantae</taxon>
        <taxon>Streptophyta</taxon>
        <taxon>Embryophyta</taxon>
        <taxon>Tracheophyta</taxon>
        <taxon>Spermatophyta</taxon>
        <taxon>Magnoliopsida</taxon>
        <taxon>Magnoliidae</taxon>
        <taxon>Laurales</taxon>
        <taxon>Lauraceae</taxon>
        <taxon>Cinnamomum</taxon>
    </lineage>
</organism>
<evidence type="ECO:0000259" key="3">
    <source>
        <dbReference type="Pfam" id="PF11945"/>
    </source>
</evidence>
<dbReference type="EMBL" id="QPKB01000002">
    <property type="protein sequence ID" value="RWR76244.1"/>
    <property type="molecule type" value="Genomic_DNA"/>
</dbReference>
<dbReference type="GO" id="GO:0043015">
    <property type="term" value="F:gamma-tubulin binding"/>
    <property type="evidence" value="ECO:0007669"/>
    <property type="project" value="TreeGrafter"/>
</dbReference>
<dbReference type="Pfam" id="PF11945">
    <property type="entry name" value="WASH_WAHD"/>
    <property type="match status" value="1"/>
</dbReference>
<dbReference type="GO" id="GO:0071203">
    <property type="term" value="C:WASH complex"/>
    <property type="evidence" value="ECO:0007669"/>
    <property type="project" value="InterPro"/>
</dbReference>
<comment type="similarity">
    <text evidence="1">Belongs to the WASH1 family.</text>
</comment>
<accession>A0A3S3NW02</accession>
<sequence>MLRVSEDGNRRRDGSSTANYRQLHQSLLHLQESADRIFDTISDRTAKEREKLVDLSMRIRNAKGKIDAISGSKKSVTVRSCARYLSNVNVEDFHSLFGYNDGATGVGFPVAKLSLNGGLNREFGDDGTIDLYKFFSETTCEFLPMEVCLEKGDLLKRVAFAKNIAETPKFSNSSFLMEDHIAMDSLPDPKNKAMPPPPPSGNLFSLTALLRRVIFEYLTSRYSGPKMREATIPNSGGATAEKYLFLTINIYFFHS</sequence>
<dbReference type="GO" id="GO:0005769">
    <property type="term" value="C:early endosome"/>
    <property type="evidence" value="ECO:0007669"/>
    <property type="project" value="InterPro"/>
</dbReference>
<dbReference type="GO" id="GO:0006887">
    <property type="term" value="P:exocytosis"/>
    <property type="evidence" value="ECO:0007669"/>
    <property type="project" value="TreeGrafter"/>
</dbReference>
<evidence type="ECO:0000256" key="1">
    <source>
        <dbReference type="ARBA" id="ARBA00005602"/>
    </source>
</evidence>
<dbReference type="GO" id="GO:0032456">
    <property type="term" value="P:endocytic recycling"/>
    <property type="evidence" value="ECO:0007669"/>
    <property type="project" value="TreeGrafter"/>
</dbReference>
<dbReference type="PANTHER" id="PTHR23331:SF1">
    <property type="entry name" value="WASH COMPLEX SUBUNIT 1"/>
    <property type="match status" value="1"/>
</dbReference>
<evidence type="ECO:0000313" key="5">
    <source>
        <dbReference type="Proteomes" id="UP000283530"/>
    </source>
</evidence>
<name>A0A3S3NW02_9MAGN</name>
<dbReference type="STRING" id="337451.A0A3S3NW02"/>
<dbReference type="GO" id="GO:0055037">
    <property type="term" value="C:recycling endosome"/>
    <property type="evidence" value="ECO:0007669"/>
    <property type="project" value="TreeGrafter"/>
</dbReference>
<dbReference type="GO" id="GO:0003779">
    <property type="term" value="F:actin binding"/>
    <property type="evidence" value="ECO:0007669"/>
    <property type="project" value="UniProtKB-KW"/>
</dbReference>
<dbReference type="OrthoDB" id="307871at2759"/>
<evidence type="ECO:0000256" key="2">
    <source>
        <dbReference type="ARBA" id="ARBA00023203"/>
    </source>
</evidence>